<proteinExistence type="predicted"/>
<sequence length="163" mass="17813">MGPVGGGGGQIDTLSRASGPGHIQKEACRTGQEQNTHTDLQDRLGPEHTHTHTDLQDRPGPEHTHRPAGQARTRTHTHRPAGQARTRTHTQTCRTGQDQNTHTDLQDIPGPEHTHRPAGQARGRSHTHRDLQDRPGPELVGVTRTEDMVSATCPGRRHQATPV</sequence>
<reference evidence="2" key="1">
    <citation type="journal article" date="2023" name="G3 (Bethesda)">
        <title>A reference genome for the long-term kleptoplast-retaining sea slug Elysia crispata morphotype clarki.</title>
        <authorList>
            <person name="Eastman K.E."/>
            <person name="Pendleton A.L."/>
            <person name="Shaikh M.A."/>
            <person name="Suttiyut T."/>
            <person name="Ogas R."/>
            <person name="Tomko P."/>
            <person name="Gavelis G."/>
            <person name="Widhalm J.R."/>
            <person name="Wisecaver J.H."/>
        </authorList>
    </citation>
    <scope>NUCLEOTIDE SEQUENCE</scope>
    <source>
        <strain evidence="2">ECLA1</strain>
    </source>
</reference>
<keyword evidence="3" id="KW-1185">Reference proteome</keyword>
<name>A0AAE1CPJ6_9GAST</name>
<evidence type="ECO:0000313" key="2">
    <source>
        <dbReference type="EMBL" id="KAK3725794.1"/>
    </source>
</evidence>
<organism evidence="2 3">
    <name type="scientific">Elysia crispata</name>
    <name type="common">lettuce slug</name>
    <dbReference type="NCBI Taxonomy" id="231223"/>
    <lineage>
        <taxon>Eukaryota</taxon>
        <taxon>Metazoa</taxon>
        <taxon>Spiralia</taxon>
        <taxon>Lophotrochozoa</taxon>
        <taxon>Mollusca</taxon>
        <taxon>Gastropoda</taxon>
        <taxon>Heterobranchia</taxon>
        <taxon>Euthyneura</taxon>
        <taxon>Panpulmonata</taxon>
        <taxon>Sacoglossa</taxon>
        <taxon>Placobranchoidea</taxon>
        <taxon>Plakobranchidae</taxon>
        <taxon>Elysia</taxon>
    </lineage>
</organism>
<dbReference type="EMBL" id="JAWDGP010007325">
    <property type="protein sequence ID" value="KAK3725794.1"/>
    <property type="molecule type" value="Genomic_DNA"/>
</dbReference>
<gene>
    <name evidence="2" type="ORF">RRG08_030023</name>
</gene>
<protein>
    <submittedName>
        <fullName evidence="2">Uncharacterized protein</fullName>
    </submittedName>
</protein>
<feature type="compositionally biased region" description="Basic and acidic residues" evidence="1">
    <location>
        <begin position="39"/>
        <end position="65"/>
    </location>
</feature>
<evidence type="ECO:0000256" key="1">
    <source>
        <dbReference type="SAM" id="MobiDB-lite"/>
    </source>
</evidence>
<feature type="compositionally biased region" description="Polar residues" evidence="1">
    <location>
        <begin position="89"/>
        <end position="103"/>
    </location>
</feature>
<dbReference type="Proteomes" id="UP001283361">
    <property type="component" value="Unassembled WGS sequence"/>
</dbReference>
<comment type="caution">
    <text evidence="2">The sequence shown here is derived from an EMBL/GenBank/DDBJ whole genome shotgun (WGS) entry which is preliminary data.</text>
</comment>
<feature type="region of interest" description="Disordered" evidence="1">
    <location>
        <begin position="1"/>
        <end position="163"/>
    </location>
</feature>
<feature type="compositionally biased region" description="Gly residues" evidence="1">
    <location>
        <begin position="1"/>
        <end position="10"/>
    </location>
</feature>
<dbReference type="AlphaFoldDB" id="A0AAE1CPJ6"/>
<evidence type="ECO:0000313" key="3">
    <source>
        <dbReference type="Proteomes" id="UP001283361"/>
    </source>
</evidence>
<accession>A0AAE1CPJ6</accession>